<feature type="domain" description="Transposon Tn7 transposition protein TnsD C-terminal" evidence="1">
    <location>
        <begin position="15"/>
        <end position="126"/>
    </location>
</feature>
<organism evidence="2 3">
    <name type="scientific">Enterobacter hormaechei</name>
    <dbReference type="NCBI Taxonomy" id="158836"/>
    <lineage>
        <taxon>Bacteria</taxon>
        <taxon>Pseudomonadati</taxon>
        <taxon>Pseudomonadota</taxon>
        <taxon>Gammaproteobacteria</taxon>
        <taxon>Enterobacterales</taxon>
        <taxon>Enterobacteriaceae</taxon>
        <taxon>Enterobacter</taxon>
        <taxon>Enterobacter cloacae complex</taxon>
    </lineage>
</organism>
<comment type="caution">
    <text evidence="2">The sequence shown here is derived from an EMBL/GenBank/DDBJ whole genome shotgun (WGS) entry which is preliminary data.</text>
</comment>
<name>A0A9X7KXN9_9ENTR</name>
<reference evidence="2 3" key="1">
    <citation type="submission" date="2018-05" db="EMBL/GenBank/DDBJ databases">
        <title>Evaluation of testing and processing parameters for the GenePOC Carba assay.</title>
        <authorList>
            <person name="Walsh T.R."/>
        </authorList>
    </citation>
    <scope>NUCLEOTIDE SEQUENCE [LARGE SCALE GENOMIC DNA]</scope>
    <source>
        <strain evidence="2 3">PECIMP</strain>
    </source>
</reference>
<evidence type="ECO:0000259" key="1">
    <source>
        <dbReference type="Pfam" id="PF15978"/>
    </source>
</evidence>
<sequence length="188" mass="22312">MNGYFCPPDKKSGLSAEYRVRWQQLLESHGVKQARLSHQALYAWLYRHDRSWFLQFNRQHHQGHARDNLRVDWPKRDRMVCRQLLHILDQHELMLDSPRLSRNWYLSKLLSGAMIEKNLRSMPLTRLFFQRYCEDITGYQIRRLALAAGLLVQTGNSLRRWRLLRLAGLSDERLTSLADDLLRDVLGA</sequence>
<dbReference type="Pfam" id="PF15978">
    <property type="entry name" value="TnsD"/>
    <property type="match status" value="1"/>
</dbReference>
<dbReference type="AlphaFoldDB" id="A0A9X7KXN9"/>
<protein>
    <recommendedName>
        <fullName evidence="1">Transposon Tn7 transposition protein TnsD C-terminal domain-containing protein</fullName>
    </recommendedName>
</protein>
<dbReference type="EMBL" id="QHMI01000037">
    <property type="protein sequence ID" value="PXB34474.1"/>
    <property type="molecule type" value="Genomic_DNA"/>
</dbReference>
<dbReference type="InterPro" id="IPR032750">
    <property type="entry name" value="TnsD_C"/>
</dbReference>
<evidence type="ECO:0000313" key="2">
    <source>
        <dbReference type="EMBL" id="PXB34474.1"/>
    </source>
</evidence>
<proteinExistence type="predicted"/>
<dbReference type="Proteomes" id="UP000246375">
    <property type="component" value="Unassembled WGS sequence"/>
</dbReference>
<dbReference type="RefSeq" id="WP_077909720.1">
    <property type="nucleotide sequence ID" value="NZ_CP077392.1"/>
</dbReference>
<evidence type="ECO:0000313" key="3">
    <source>
        <dbReference type="Proteomes" id="UP000246375"/>
    </source>
</evidence>
<gene>
    <name evidence="2" type="ORF">DL189_23820</name>
</gene>
<accession>A0A9X7KXN9</accession>